<dbReference type="Proteomes" id="UP000283269">
    <property type="component" value="Unassembled WGS sequence"/>
</dbReference>
<evidence type="ECO:0000313" key="2">
    <source>
        <dbReference type="Proteomes" id="UP000283269"/>
    </source>
</evidence>
<organism evidence="1 2">
    <name type="scientific">Psilocybe cyanescens</name>
    <dbReference type="NCBI Taxonomy" id="93625"/>
    <lineage>
        <taxon>Eukaryota</taxon>
        <taxon>Fungi</taxon>
        <taxon>Dikarya</taxon>
        <taxon>Basidiomycota</taxon>
        <taxon>Agaricomycotina</taxon>
        <taxon>Agaricomycetes</taxon>
        <taxon>Agaricomycetidae</taxon>
        <taxon>Agaricales</taxon>
        <taxon>Agaricineae</taxon>
        <taxon>Strophariaceae</taxon>
        <taxon>Psilocybe</taxon>
    </lineage>
</organism>
<comment type="caution">
    <text evidence="1">The sequence shown here is derived from an EMBL/GenBank/DDBJ whole genome shotgun (WGS) entry which is preliminary data.</text>
</comment>
<proteinExistence type="predicted"/>
<protein>
    <submittedName>
        <fullName evidence="1">Uncharacterized protein</fullName>
    </submittedName>
</protein>
<sequence length="218" mass="24852">MVELIAEAVSDNFVYAVRSLMDFWYLTPSRIINEAECSEILSTLKGFHDHKDTTIAAGGQCRKRNVIINNWHIPKIKFLQSVVPNIQLNGVAIQWSADTMEHAHIEVVKDPADAANNQRYKPQICHHLDQMDKLCWFDLATSIWEAGIKFCDPSEELEYESDCNNETTKLTVNTTSELLKLINSVTPMAVSTMGRFVNYFYRANLLKQGSMYRVPTCT</sequence>
<dbReference type="AlphaFoldDB" id="A0A409XS86"/>
<name>A0A409XS86_PSICY</name>
<dbReference type="InParanoid" id="A0A409XS86"/>
<dbReference type="EMBL" id="NHYD01000697">
    <property type="protein sequence ID" value="PPQ93556.1"/>
    <property type="molecule type" value="Genomic_DNA"/>
</dbReference>
<reference evidence="1 2" key="1">
    <citation type="journal article" date="2018" name="Evol. Lett.">
        <title>Horizontal gene cluster transfer increased hallucinogenic mushroom diversity.</title>
        <authorList>
            <person name="Reynolds H.T."/>
            <person name="Vijayakumar V."/>
            <person name="Gluck-Thaler E."/>
            <person name="Korotkin H.B."/>
            <person name="Matheny P.B."/>
            <person name="Slot J.C."/>
        </authorList>
    </citation>
    <scope>NUCLEOTIDE SEQUENCE [LARGE SCALE GENOMIC DNA]</scope>
    <source>
        <strain evidence="1 2">2631</strain>
    </source>
</reference>
<dbReference type="OrthoDB" id="3232986at2759"/>
<evidence type="ECO:0000313" key="1">
    <source>
        <dbReference type="EMBL" id="PPQ93556.1"/>
    </source>
</evidence>
<accession>A0A409XS86</accession>
<keyword evidence="2" id="KW-1185">Reference proteome</keyword>
<gene>
    <name evidence="1" type="ORF">CVT25_005510</name>
</gene>